<dbReference type="RefSeq" id="WP_112870385.1">
    <property type="nucleotide sequence ID" value="NZ_CP021781.1"/>
</dbReference>
<dbReference type="InterPro" id="IPR006262">
    <property type="entry name" value="Cyt_deam_tetra"/>
</dbReference>
<dbReference type="PANTHER" id="PTHR11644:SF2">
    <property type="entry name" value="CYTIDINE DEAMINASE"/>
    <property type="match status" value="1"/>
</dbReference>
<evidence type="ECO:0000313" key="20">
    <source>
        <dbReference type="Proteomes" id="UP000681131"/>
    </source>
</evidence>
<evidence type="ECO:0000256" key="2">
    <source>
        <dbReference type="ARBA" id="ARBA00003949"/>
    </source>
</evidence>
<evidence type="ECO:0000256" key="9">
    <source>
        <dbReference type="ARBA" id="ARBA00032005"/>
    </source>
</evidence>
<dbReference type="GO" id="GO:0005829">
    <property type="term" value="C:cytosol"/>
    <property type="evidence" value="ECO:0007669"/>
    <property type="project" value="TreeGrafter"/>
</dbReference>
<dbReference type="GO" id="GO:0055086">
    <property type="term" value="P:nucleobase-containing small molecule metabolic process"/>
    <property type="evidence" value="ECO:0007669"/>
    <property type="project" value="UniProtKB-ARBA"/>
</dbReference>
<evidence type="ECO:0000256" key="8">
    <source>
        <dbReference type="ARBA" id="ARBA00022833"/>
    </source>
</evidence>
<dbReference type="InterPro" id="IPR016193">
    <property type="entry name" value="Cytidine_deaminase-like"/>
</dbReference>
<keyword evidence="8 14" id="KW-0862">Zinc</keyword>
<dbReference type="SUPFAM" id="SSF53927">
    <property type="entry name" value="Cytidine deaminase-like"/>
    <property type="match status" value="1"/>
</dbReference>
<dbReference type="GO" id="GO:0004126">
    <property type="term" value="F:cytidine deaminase activity"/>
    <property type="evidence" value="ECO:0007669"/>
    <property type="project" value="UniProtKB-UniRule"/>
</dbReference>
<reference evidence="17 19" key="1">
    <citation type="submission" date="2017-06" db="EMBL/GenBank/DDBJ databases">
        <title>Complete genome of Francisella adeliensis.</title>
        <authorList>
            <person name="Vallesi A."/>
            <person name="Sjodin A."/>
        </authorList>
    </citation>
    <scope>NUCLEOTIDE SEQUENCE [LARGE SCALE GENOMIC DNA]</scope>
    <source>
        <strain evidence="17 19">FDC440</strain>
    </source>
</reference>
<dbReference type="EC" id="3.5.4.5" evidence="4 15"/>
<evidence type="ECO:0000256" key="14">
    <source>
        <dbReference type="PIRSR" id="PIRSR606262-3"/>
    </source>
</evidence>
<organism evidence="17 19">
    <name type="scientific">Francisella adeliensis</name>
    <dbReference type="NCBI Taxonomy" id="2007306"/>
    <lineage>
        <taxon>Bacteria</taxon>
        <taxon>Pseudomonadati</taxon>
        <taxon>Pseudomonadota</taxon>
        <taxon>Gammaproteobacteria</taxon>
        <taxon>Thiotrichales</taxon>
        <taxon>Francisellaceae</taxon>
        <taxon>Francisella</taxon>
    </lineage>
</organism>
<feature type="active site" description="Proton donor" evidence="12">
    <location>
        <position position="58"/>
    </location>
</feature>
<evidence type="ECO:0000256" key="6">
    <source>
        <dbReference type="ARBA" id="ARBA00022723"/>
    </source>
</evidence>
<feature type="binding site" evidence="14">
    <location>
        <position position="94"/>
    </location>
    <ligand>
        <name>Zn(2+)</name>
        <dbReference type="ChEBI" id="CHEBI:29105"/>
        <note>catalytic</note>
    </ligand>
</feature>
<dbReference type="InterPro" id="IPR050202">
    <property type="entry name" value="Cyt/Deoxycyt_deaminase"/>
</dbReference>
<dbReference type="KEGG" id="fad:CDH04_07235"/>
<dbReference type="PROSITE" id="PS51747">
    <property type="entry name" value="CYT_DCMP_DEAMINASES_2"/>
    <property type="match status" value="1"/>
</dbReference>
<protein>
    <recommendedName>
        <fullName evidence="5 15">Cytidine deaminase</fullName>
        <ecNumber evidence="4 15">3.5.4.5</ecNumber>
    </recommendedName>
    <alternativeName>
        <fullName evidence="9 15">Cytidine aminohydrolase</fullName>
    </alternativeName>
</protein>
<dbReference type="GO" id="GO:0008270">
    <property type="term" value="F:zinc ion binding"/>
    <property type="evidence" value="ECO:0007669"/>
    <property type="project" value="UniProtKB-UniRule"/>
</dbReference>
<evidence type="ECO:0000256" key="1">
    <source>
        <dbReference type="ARBA" id="ARBA00001947"/>
    </source>
</evidence>
<evidence type="ECO:0000313" key="19">
    <source>
        <dbReference type="Proteomes" id="UP000251120"/>
    </source>
</evidence>
<evidence type="ECO:0000256" key="7">
    <source>
        <dbReference type="ARBA" id="ARBA00022801"/>
    </source>
</evidence>
<accession>A0A2Z4XZB0</accession>
<evidence type="ECO:0000256" key="11">
    <source>
        <dbReference type="ARBA" id="ARBA00049558"/>
    </source>
</evidence>
<comment type="similarity">
    <text evidence="3 15">Belongs to the cytidine and deoxycytidylate deaminase family.</text>
</comment>
<evidence type="ECO:0000256" key="5">
    <source>
        <dbReference type="ARBA" id="ARBA00018266"/>
    </source>
</evidence>
<comment type="cofactor">
    <cofactor evidence="1 14 15">
        <name>Zn(2+)</name>
        <dbReference type="ChEBI" id="CHEBI:29105"/>
    </cofactor>
</comment>
<dbReference type="EMBL" id="CP043424">
    <property type="protein sequence ID" value="QIW12451.1"/>
    <property type="molecule type" value="Genomic_DNA"/>
</dbReference>
<feature type="domain" description="CMP/dCMP-type deaminase" evidence="16">
    <location>
        <begin position="4"/>
        <end position="134"/>
    </location>
</feature>
<reference evidence="18 20" key="2">
    <citation type="submission" date="2019-08" db="EMBL/GenBank/DDBJ databases">
        <title>Complete genome sequences of Francisella adeliensis (FSC1325 and FSC1326).</title>
        <authorList>
            <person name="Ohrman C."/>
            <person name="Uneklint I."/>
            <person name="Vallesi A."/>
            <person name="Karlsson L."/>
            <person name="Sjodin A."/>
        </authorList>
    </citation>
    <scope>NUCLEOTIDE SEQUENCE [LARGE SCALE GENOMIC DNA]</scope>
    <source>
        <strain evidence="18 20">FSC1325</strain>
    </source>
</reference>
<feature type="binding site" evidence="13">
    <location>
        <begin position="45"/>
        <end position="51"/>
    </location>
    <ligand>
        <name>substrate</name>
    </ligand>
</feature>
<comment type="function">
    <text evidence="2 15">This enzyme scavenges exogenous and endogenous cytidine and 2'-deoxycytidine for UMP synthesis.</text>
</comment>
<sequence length="134" mass="14580">MTSADKNKLIDKAIEASNNAYAPYSNFKVGAALLMKDGSYILGANVENCAYGPSNCAERSALFAAYSQGFRKEDIKMIATITDTPKASSSCGTCRQVMTELLTTECIVLFSNNAKSDIKETTIDELLPDRFILE</sequence>
<evidence type="ECO:0000256" key="10">
    <source>
        <dbReference type="ARBA" id="ARBA00049252"/>
    </source>
</evidence>
<dbReference type="EMBL" id="CP021781">
    <property type="protein sequence ID" value="AXA34207.1"/>
    <property type="molecule type" value="Genomic_DNA"/>
</dbReference>
<dbReference type="NCBIfam" id="NF004064">
    <property type="entry name" value="PRK05578.1"/>
    <property type="match status" value="1"/>
</dbReference>
<evidence type="ECO:0000256" key="12">
    <source>
        <dbReference type="PIRSR" id="PIRSR606262-1"/>
    </source>
</evidence>
<feature type="binding site" evidence="14">
    <location>
        <position position="91"/>
    </location>
    <ligand>
        <name>Zn(2+)</name>
        <dbReference type="ChEBI" id="CHEBI:29105"/>
        <note>catalytic</note>
    </ligand>
</feature>
<evidence type="ECO:0000256" key="15">
    <source>
        <dbReference type="RuleBase" id="RU364006"/>
    </source>
</evidence>
<comment type="catalytic activity">
    <reaction evidence="10 15">
        <text>2'-deoxycytidine + H2O + H(+) = 2'-deoxyuridine + NH4(+)</text>
        <dbReference type="Rhea" id="RHEA:13433"/>
        <dbReference type="ChEBI" id="CHEBI:15377"/>
        <dbReference type="ChEBI" id="CHEBI:15378"/>
        <dbReference type="ChEBI" id="CHEBI:15698"/>
        <dbReference type="ChEBI" id="CHEBI:16450"/>
        <dbReference type="ChEBI" id="CHEBI:28938"/>
        <dbReference type="EC" id="3.5.4.5"/>
    </reaction>
</comment>
<keyword evidence="7 15" id="KW-0378">Hydrolase</keyword>
<name>A0A2Z4XZB0_9GAMM</name>
<dbReference type="Proteomes" id="UP000251120">
    <property type="component" value="Chromosome"/>
</dbReference>
<dbReference type="InterPro" id="IPR002125">
    <property type="entry name" value="CMP_dCMP_dom"/>
</dbReference>
<keyword evidence="20" id="KW-1185">Reference proteome</keyword>
<dbReference type="AlphaFoldDB" id="A0A2Z4XZB0"/>
<gene>
    <name evidence="17" type="primary">cdd</name>
    <name evidence="17" type="ORF">CDH04_07235</name>
    <name evidence="18" type="ORF">FZC43_07240</name>
</gene>
<evidence type="ECO:0000313" key="18">
    <source>
        <dbReference type="EMBL" id="QIW12451.1"/>
    </source>
</evidence>
<dbReference type="CDD" id="cd01283">
    <property type="entry name" value="cytidine_deaminase"/>
    <property type="match status" value="1"/>
</dbReference>
<keyword evidence="6 14" id="KW-0479">Metal-binding</keyword>
<dbReference type="Pfam" id="PF00383">
    <property type="entry name" value="dCMP_cyt_deam_1"/>
    <property type="match status" value="1"/>
</dbReference>
<feature type="binding site" evidence="14">
    <location>
        <position position="56"/>
    </location>
    <ligand>
        <name>Zn(2+)</name>
        <dbReference type="ChEBI" id="CHEBI:29105"/>
        <note>catalytic</note>
    </ligand>
</feature>
<dbReference type="Gene3D" id="3.40.140.10">
    <property type="entry name" value="Cytidine Deaminase, domain 2"/>
    <property type="match status" value="1"/>
</dbReference>
<evidence type="ECO:0000313" key="17">
    <source>
        <dbReference type="EMBL" id="AXA34207.1"/>
    </source>
</evidence>
<evidence type="ECO:0000256" key="3">
    <source>
        <dbReference type="ARBA" id="ARBA00006576"/>
    </source>
</evidence>
<dbReference type="OrthoDB" id="9795347at2"/>
<dbReference type="NCBIfam" id="TIGR01354">
    <property type="entry name" value="cyt_deam_tetra"/>
    <property type="match status" value="1"/>
</dbReference>
<evidence type="ECO:0000256" key="4">
    <source>
        <dbReference type="ARBA" id="ARBA00012783"/>
    </source>
</evidence>
<proteinExistence type="inferred from homology"/>
<dbReference type="Proteomes" id="UP000681131">
    <property type="component" value="Chromosome"/>
</dbReference>
<evidence type="ECO:0000259" key="16">
    <source>
        <dbReference type="PROSITE" id="PS51747"/>
    </source>
</evidence>
<dbReference type="FunFam" id="3.40.140.10:FF:000008">
    <property type="entry name" value="Cytidine deaminase"/>
    <property type="match status" value="1"/>
</dbReference>
<dbReference type="GO" id="GO:0072527">
    <property type="term" value="P:pyrimidine-containing compound metabolic process"/>
    <property type="evidence" value="ECO:0007669"/>
    <property type="project" value="UniProtKB-ARBA"/>
</dbReference>
<comment type="catalytic activity">
    <reaction evidence="11 15">
        <text>cytidine + H2O + H(+) = uridine + NH4(+)</text>
        <dbReference type="Rhea" id="RHEA:16069"/>
        <dbReference type="ChEBI" id="CHEBI:15377"/>
        <dbReference type="ChEBI" id="CHEBI:15378"/>
        <dbReference type="ChEBI" id="CHEBI:16704"/>
        <dbReference type="ChEBI" id="CHEBI:17562"/>
        <dbReference type="ChEBI" id="CHEBI:28938"/>
        <dbReference type="EC" id="3.5.4.5"/>
    </reaction>
</comment>
<dbReference type="PANTHER" id="PTHR11644">
    <property type="entry name" value="CYTIDINE DEAMINASE"/>
    <property type="match status" value="1"/>
</dbReference>
<evidence type="ECO:0000256" key="13">
    <source>
        <dbReference type="PIRSR" id="PIRSR606262-2"/>
    </source>
</evidence>